<dbReference type="Gene3D" id="3.40.570.10">
    <property type="entry name" value="Extracellular Endonuclease, subunit A"/>
    <property type="match status" value="1"/>
</dbReference>
<comment type="similarity">
    <text evidence="1">Belongs to the DNA/RNA non-specific endonuclease family.</text>
</comment>
<evidence type="ECO:0000256" key="6">
    <source>
        <dbReference type="SAM" id="SignalP"/>
    </source>
</evidence>
<evidence type="ECO:0000259" key="7">
    <source>
        <dbReference type="SMART" id="SM00892"/>
    </source>
</evidence>
<dbReference type="InterPro" id="IPR044929">
    <property type="entry name" value="DNA/RNA_non-sp_Endonuclease_sf"/>
</dbReference>
<feature type="domain" description="DNA/RNA non-specific endonuclease/pyrophosphatase/phosphodiesterase" evidence="7">
    <location>
        <begin position="144"/>
        <end position="388"/>
    </location>
</feature>
<dbReference type="GO" id="GO:0004521">
    <property type="term" value="F:RNA endonuclease activity"/>
    <property type="evidence" value="ECO:0007669"/>
    <property type="project" value="TreeGrafter"/>
</dbReference>
<gene>
    <name evidence="8" type="primary">similar to alkaline nuclease</name>
    <name evidence="8" type="ORF">CLUMA_CG002555</name>
</gene>
<evidence type="ECO:0000256" key="5">
    <source>
        <dbReference type="PIRSR" id="PIRSR640255-2"/>
    </source>
</evidence>
<feature type="binding site" evidence="5">
    <location>
        <position position="264"/>
    </location>
    <ligand>
        <name>Mg(2+)</name>
        <dbReference type="ChEBI" id="CHEBI:18420"/>
        <note>catalytic</note>
    </ligand>
</feature>
<reference evidence="8 9" key="1">
    <citation type="submission" date="2015-04" db="EMBL/GenBank/DDBJ databases">
        <authorList>
            <person name="Syromyatnikov M.Y."/>
            <person name="Popov V.N."/>
        </authorList>
    </citation>
    <scope>NUCLEOTIDE SEQUENCE [LARGE SCALE GENOMIC DNA]</scope>
</reference>
<name>A0A1J1HLB2_9DIPT</name>
<dbReference type="SUPFAM" id="SSF54060">
    <property type="entry name" value="His-Me finger endonucleases"/>
    <property type="match status" value="1"/>
</dbReference>
<keyword evidence="2" id="KW-0540">Nuclease</keyword>
<feature type="active site" description="Proton acceptor" evidence="4">
    <location>
        <position position="233"/>
    </location>
</feature>
<evidence type="ECO:0000256" key="4">
    <source>
        <dbReference type="PIRSR" id="PIRSR640255-1"/>
    </source>
</evidence>
<keyword evidence="6" id="KW-0732">Signal</keyword>
<dbReference type="SMART" id="SM00892">
    <property type="entry name" value="Endonuclease_NS"/>
    <property type="match status" value="1"/>
</dbReference>
<dbReference type="EMBL" id="CVRI01000010">
    <property type="protein sequence ID" value="CRK88839.1"/>
    <property type="molecule type" value="Genomic_DNA"/>
</dbReference>
<dbReference type="GO" id="GO:0005743">
    <property type="term" value="C:mitochondrial inner membrane"/>
    <property type="evidence" value="ECO:0007669"/>
    <property type="project" value="TreeGrafter"/>
</dbReference>
<dbReference type="PANTHER" id="PTHR13966:SF19">
    <property type="entry name" value="NUCLEASE EXOG, MITOCHONDRIAL"/>
    <property type="match status" value="1"/>
</dbReference>
<dbReference type="GO" id="GO:0006309">
    <property type="term" value="P:apoptotic DNA fragmentation"/>
    <property type="evidence" value="ECO:0007669"/>
    <property type="project" value="TreeGrafter"/>
</dbReference>
<evidence type="ECO:0000256" key="2">
    <source>
        <dbReference type="ARBA" id="ARBA00022722"/>
    </source>
</evidence>
<keyword evidence="3" id="KW-0378">Hydrolase</keyword>
<dbReference type="STRING" id="568069.A0A1J1HLB2"/>
<proteinExistence type="inferred from homology"/>
<keyword evidence="5" id="KW-0479">Metal-binding</keyword>
<accession>A0A1J1HLB2</accession>
<keyword evidence="9" id="KW-1185">Reference proteome</keyword>
<dbReference type="GO" id="GO:0046872">
    <property type="term" value="F:metal ion binding"/>
    <property type="evidence" value="ECO:0007669"/>
    <property type="project" value="UniProtKB-KW"/>
</dbReference>
<dbReference type="InterPro" id="IPR040255">
    <property type="entry name" value="Non-specific_endonuclease"/>
</dbReference>
<protein>
    <submittedName>
        <fullName evidence="8">CLUMA_CG002555, isoform A</fullName>
    </submittedName>
</protein>
<feature type="signal peptide" evidence="6">
    <location>
        <begin position="1"/>
        <end position="16"/>
    </location>
</feature>
<feature type="chain" id="PRO_5013289359" evidence="6">
    <location>
        <begin position="17"/>
        <end position="419"/>
    </location>
</feature>
<dbReference type="GO" id="GO:0005634">
    <property type="term" value="C:nucleus"/>
    <property type="evidence" value="ECO:0007669"/>
    <property type="project" value="TreeGrafter"/>
</dbReference>
<organism evidence="8 9">
    <name type="scientific">Clunio marinus</name>
    <dbReference type="NCBI Taxonomy" id="568069"/>
    <lineage>
        <taxon>Eukaryota</taxon>
        <taxon>Metazoa</taxon>
        <taxon>Ecdysozoa</taxon>
        <taxon>Arthropoda</taxon>
        <taxon>Hexapoda</taxon>
        <taxon>Insecta</taxon>
        <taxon>Pterygota</taxon>
        <taxon>Neoptera</taxon>
        <taxon>Endopterygota</taxon>
        <taxon>Diptera</taxon>
        <taxon>Nematocera</taxon>
        <taxon>Chironomoidea</taxon>
        <taxon>Chironomidae</taxon>
        <taxon>Clunio</taxon>
    </lineage>
</organism>
<dbReference type="GO" id="GO:0003676">
    <property type="term" value="F:nucleic acid binding"/>
    <property type="evidence" value="ECO:0007669"/>
    <property type="project" value="InterPro"/>
</dbReference>
<evidence type="ECO:0000313" key="9">
    <source>
        <dbReference type="Proteomes" id="UP000183832"/>
    </source>
</evidence>
<keyword evidence="3" id="KW-0255">Endonuclease</keyword>
<dbReference type="InterPro" id="IPR001604">
    <property type="entry name" value="Endo_G_ENPP1-like_dom"/>
</dbReference>
<dbReference type="AlphaFoldDB" id="A0A1J1HLB2"/>
<evidence type="ECO:0000313" key="8">
    <source>
        <dbReference type="EMBL" id="CRK88839.1"/>
    </source>
</evidence>
<dbReference type="PANTHER" id="PTHR13966">
    <property type="entry name" value="ENDONUCLEASE RELATED"/>
    <property type="match status" value="1"/>
</dbReference>
<dbReference type="Proteomes" id="UP000183832">
    <property type="component" value="Unassembled WGS sequence"/>
</dbReference>
<dbReference type="Pfam" id="PF01223">
    <property type="entry name" value="Endonuclease_NS"/>
    <property type="match status" value="1"/>
</dbReference>
<evidence type="ECO:0000256" key="1">
    <source>
        <dbReference type="ARBA" id="ARBA00010052"/>
    </source>
</evidence>
<dbReference type="InterPro" id="IPR044925">
    <property type="entry name" value="His-Me_finger_sf"/>
</dbReference>
<sequence>MKCAIFIVIFVSVVYAKYFDESIYKEIFESLNDVSDTSAEDKIFKEIDDYSTSFLGEEGPQFDYVSDTSDGEGREINAYAAISKDYINRQAKDDFDDDYGSFNEIERIEYFDEDHNGQPKAQTKFFHDSYAAFYEIGYSYTGNRNVVFKTFHSLVTHENHYVHYIMKPLDGASGAENPMSTSQWRENDFPVTNIDCLYTVKKQLDTIGKILGNVKYAEQWIKKDTEYILTRGHLAANGDFPNEQLKRQSTYTFFNAAPQFQIFNNGNWKLVEESIRDLTKSRGDLEIYSGTHGVGKLKVNQADEIGRDIYLGWPKKTIPMPKLFYKMAIKGNEGIVVIGVNNPYLTEKEIHNDYIICTDIADQLKWLRDINRKDRTKGYIYACSVEDFIQKVQIPIARIPEFPLDDQIKNKPSMSYAMK</sequence>
<dbReference type="GO" id="GO:0000014">
    <property type="term" value="F:single-stranded DNA endodeoxyribonuclease activity"/>
    <property type="evidence" value="ECO:0007669"/>
    <property type="project" value="TreeGrafter"/>
</dbReference>
<dbReference type="OrthoDB" id="5960141at2759"/>
<evidence type="ECO:0000256" key="3">
    <source>
        <dbReference type="ARBA" id="ARBA00022759"/>
    </source>
</evidence>